<proteinExistence type="predicted"/>
<organism evidence="1 2">
    <name type="scientific">Lipomyces orientalis</name>
    <dbReference type="NCBI Taxonomy" id="1233043"/>
    <lineage>
        <taxon>Eukaryota</taxon>
        <taxon>Fungi</taxon>
        <taxon>Dikarya</taxon>
        <taxon>Ascomycota</taxon>
        <taxon>Saccharomycotina</taxon>
        <taxon>Lipomycetes</taxon>
        <taxon>Lipomycetales</taxon>
        <taxon>Lipomycetaceae</taxon>
        <taxon>Lipomyces</taxon>
    </lineage>
</organism>
<protein>
    <submittedName>
        <fullName evidence="1">Mitochondrial carrier domain-containing protein</fullName>
    </submittedName>
</protein>
<sequence>MPAQGKFQKKETPRAREERILQLFRSLDTQHKGYVDRDALQEGFHRLNHPLEHADGITREVIALVDQNGDGIIQFEEFKIFVEKTEQHLWALFNTIDKDKNGRLDKGEVAAALATSGLSVPSAKLKQFFDSMDRDHDGAISFEDWRDFLLFIPLDNVSIRAAYRYFFDSLPLTSEGDVVLSDDTLGGIGYFVSGGVAGAVSRTSTAPFDRLKVYLIAQTNQAVTDTAKKAAVGAITAEVKGGGIVRGGSPLLDAIKTIWRHGGIKNFFVGNGLNVLKIFPESAMKFGSFEASKRALAKLEGTSVNEMSGISSFLAGGIGGAVSQFAVYPVDTLKFRVQCEAEFSELRGNALLLKTAKNMWQNGGLLCYYRGLALGIGGIFPFAALDLGTFEAMKRAYVKATSKQQGIAESDVKLGSVIVLTMGAISGSVGASVVYPINVLRTRLQAQGTASHPQTYTGMMDVLTKTIKLEGYRGLFRGLVPNLAKVAPSVSISYLVYENCKSVMGLE</sequence>
<accession>A0ACC3TG20</accession>
<dbReference type="EMBL" id="MU970236">
    <property type="protein sequence ID" value="KAK9319058.1"/>
    <property type="molecule type" value="Genomic_DNA"/>
</dbReference>
<gene>
    <name evidence="1" type="ORF">V1517DRAFT_75889</name>
</gene>
<evidence type="ECO:0000313" key="2">
    <source>
        <dbReference type="Proteomes" id="UP001489719"/>
    </source>
</evidence>
<keyword evidence="2" id="KW-1185">Reference proteome</keyword>
<name>A0ACC3TG20_9ASCO</name>
<comment type="caution">
    <text evidence="1">The sequence shown here is derived from an EMBL/GenBank/DDBJ whole genome shotgun (WGS) entry which is preliminary data.</text>
</comment>
<reference evidence="2" key="1">
    <citation type="journal article" date="2024" name="Front. Bioeng. Biotechnol.">
        <title>Genome-scale model development and genomic sequencing of the oleaginous clade Lipomyces.</title>
        <authorList>
            <person name="Czajka J.J."/>
            <person name="Han Y."/>
            <person name="Kim J."/>
            <person name="Mondo S.J."/>
            <person name="Hofstad B.A."/>
            <person name="Robles A."/>
            <person name="Haridas S."/>
            <person name="Riley R."/>
            <person name="LaButti K."/>
            <person name="Pangilinan J."/>
            <person name="Andreopoulos W."/>
            <person name="Lipzen A."/>
            <person name="Yan J."/>
            <person name="Wang M."/>
            <person name="Ng V."/>
            <person name="Grigoriev I.V."/>
            <person name="Spatafora J.W."/>
            <person name="Magnuson J.K."/>
            <person name="Baker S.E."/>
            <person name="Pomraning K.R."/>
        </authorList>
    </citation>
    <scope>NUCLEOTIDE SEQUENCE [LARGE SCALE GENOMIC DNA]</scope>
    <source>
        <strain evidence="2">CBS 10300</strain>
    </source>
</reference>
<evidence type="ECO:0000313" key="1">
    <source>
        <dbReference type="EMBL" id="KAK9319058.1"/>
    </source>
</evidence>
<dbReference type="Proteomes" id="UP001489719">
    <property type="component" value="Unassembled WGS sequence"/>
</dbReference>